<dbReference type="PANTHER" id="PTHR30615:SF8">
    <property type="entry name" value="UPF0047 PROTEIN C4A8.02C"/>
    <property type="match status" value="1"/>
</dbReference>
<sequence>MRKARGFHLITDEVKTCLIKMPKLQIGLVHIFLQHTSASLALNENASPEVRRDLERFFNQLIPEDGRRYEHSIEGEDDMPAHIKNVIIGSSLTIPLQDGKLALGQWQGIYLCEHRNEADARRLIITVHGQAAN</sequence>
<dbReference type="EMBL" id="LNYJ01000011">
    <property type="protein sequence ID" value="KTD18411.1"/>
    <property type="molecule type" value="Genomic_DNA"/>
</dbReference>
<proteinExistence type="inferred from homology"/>
<evidence type="ECO:0000313" key="3">
    <source>
        <dbReference type="Proteomes" id="UP000055035"/>
    </source>
</evidence>
<protein>
    <recommendedName>
        <fullName evidence="4">Secondary thiamine-phosphate synthase enzyme</fullName>
    </recommendedName>
</protein>
<name>A0A0W0VE99_9GAMM</name>
<dbReference type="Gene3D" id="2.60.120.460">
    <property type="entry name" value="YjbQ-like"/>
    <property type="match status" value="1"/>
</dbReference>
<gene>
    <name evidence="2" type="ORF">Ljor_2717</name>
</gene>
<dbReference type="STRING" id="456.Ljor_2717"/>
<reference evidence="2 3" key="1">
    <citation type="submission" date="2015-11" db="EMBL/GenBank/DDBJ databases">
        <title>Genomic analysis of 38 Legionella species identifies large and diverse effector repertoires.</title>
        <authorList>
            <person name="Burstein D."/>
            <person name="Amaro F."/>
            <person name="Zusman T."/>
            <person name="Lifshitz Z."/>
            <person name="Cohen O."/>
            <person name="Gilbert J.A."/>
            <person name="Pupko T."/>
            <person name="Shuman H.A."/>
            <person name="Segal G."/>
        </authorList>
    </citation>
    <scope>NUCLEOTIDE SEQUENCE [LARGE SCALE GENOMIC DNA]</scope>
    <source>
        <strain evidence="2 3">BL-540</strain>
    </source>
</reference>
<dbReference type="InterPro" id="IPR035917">
    <property type="entry name" value="YjbQ-like_sf"/>
</dbReference>
<dbReference type="Proteomes" id="UP000055035">
    <property type="component" value="Unassembled WGS sequence"/>
</dbReference>
<organism evidence="2 3">
    <name type="scientific">Legionella jordanis</name>
    <dbReference type="NCBI Taxonomy" id="456"/>
    <lineage>
        <taxon>Bacteria</taxon>
        <taxon>Pseudomonadati</taxon>
        <taxon>Pseudomonadota</taxon>
        <taxon>Gammaproteobacteria</taxon>
        <taxon>Legionellales</taxon>
        <taxon>Legionellaceae</taxon>
        <taxon>Legionella</taxon>
    </lineage>
</organism>
<dbReference type="PATRIC" id="fig|456.5.peg.2911"/>
<comment type="similarity">
    <text evidence="1">Belongs to the UPF0047 family.</text>
</comment>
<dbReference type="PANTHER" id="PTHR30615">
    <property type="entry name" value="UNCHARACTERIZED PROTEIN YJBQ-RELATED"/>
    <property type="match status" value="1"/>
</dbReference>
<keyword evidence="3" id="KW-1185">Reference proteome</keyword>
<comment type="caution">
    <text evidence="2">The sequence shown here is derived from an EMBL/GenBank/DDBJ whole genome shotgun (WGS) entry which is preliminary data.</text>
</comment>
<dbReference type="AlphaFoldDB" id="A0A0W0VE99"/>
<dbReference type="Pfam" id="PF01894">
    <property type="entry name" value="YjbQ"/>
    <property type="match status" value="1"/>
</dbReference>
<dbReference type="SUPFAM" id="SSF111038">
    <property type="entry name" value="YjbQ-like"/>
    <property type="match status" value="1"/>
</dbReference>
<evidence type="ECO:0008006" key="4">
    <source>
        <dbReference type="Google" id="ProtNLM"/>
    </source>
</evidence>
<dbReference type="NCBIfam" id="TIGR00149">
    <property type="entry name" value="TIGR00149_YjbQ"/>
    <property type="match status" value="1"/>
</dbReference>
<evidence type="ECO:0000256" key="1">
    <source>
        <dbReference type="ARBA" id="ARBA00005534"/>
    </source>
</evidence>
<dbReference type="PIRSF" id="PIRSF004681">
    <property type="entry name" value="UCP004681"/>
    <property type="match status" value="1"/>
</dbReference>
<evidence type="ECO:0000313" key="2">
    <source>
        <dbReference type="EMBL" id="KTD18411.1"/>
    </source>
</evidence>
<dbReference type="InterPro" id="IPR001602">
    <property type="entry name" value="UPF0047_YjbQ-like"/>
</dbReference>
<accession>A0A0W0VE99</accession>